<evidence type="ECO:0000256" key="4">
    <source>
        <dbReference type="ARBA" id="ARBA00023163"/>
    </source>
</evidence>
<feature type="domain" description="HTH merR-type" evidence="5">
    <location>
        <begin position="1"/>
        <end position="71"/>
    </location>
</feature>
<dbReference type="AlphaFoldDB" id="A0A367CGC6"/>
<dbReference type="Proteomes" id="UP000252797">
    <property type="component" value="Unassembled WGS sequence"/>
</dbReference>
<dbReference type="PANTHER" id="PTHR30204">
    <property type="entry name" value="REDOX-CYCLING DRUG-SENSING TRANSCRIPTIONAL ACTIVATOR SOXR"/>
    <property type="match status" value="1"/>
</dbReference>
<keyword evidence="3" id="KW-0010">Activator</keyword>
<dbReference type="InterPro" id="IPR000551">
    <property type="entry name" value="MerR-type_HTH_dom"/>
</dbReference>
<dbReference type="InterPro" id="IPR047057">
    <property type="entry name" value="MerR_fam"/>
</dbReference>
<protein>
    <submittedName>
        <fullName evidence="6">MerR family transcriptional regulator</fullName>
    </submittedName>
</protein>
<dbReference type="PRINTS" id="PR00040">
    <property type="entry name" value="HTHMERR"/>
</dbReference>
<gene>
    <name evidence="6" type="ORF">EA71_02434</name>
</gene>
<proteinExistence type="predicted"/>
<keyword evidence="2" id="KW-0238">DNA-binding</keyword>
<dbReference type="Pfam" id="PF13411">
    <property type="entry name" value="MerR_1"/>
    <property type="match status" value="1"/>
</dbReference>
<dbReference type="PROSITE" id="PS50937">
    <property type="entry name" value="HTH_MERR_2"/>
    <property type="match status" value="1"/>
</dbReference>
<sequence length="251" mass="29475">MEYTIKKMAQLSGVSPRTLRFYDEIGLLKPARITSSGYRIYGPKEVDRLQHILFYRSLAFKLEQIREILDDPKFDHQQALLEHQKMLQEKRDQIDTLLTTIQQTLTNYEGGTHMTDQEKFEGFKQQKLAENELHYGQEIREKYGNEAVHATTKKWQEMDEETYRDMETIEEQLLADLTHYLQDPTNQQLEESIFASHKKWLTFSWPTYSLAAHKGLAAMYLSDERFTSYYDSRSGVGATKALSEIIKKQTE</sequence>
<dbReference type="GO" id="GO:0003700">
    <property type="term" value="F:DNA-binding transcription factor activity"/>
    <property type="evidence" value="ECO:0007669"/>
    <property type="project" value="InterPro"/>
</dbReference>
<dbReference type="Pfam" id="PF07739">
    <property type="entry name" value="TipAS"/>
    <property type="match status" value="1"/>
</dbReference>
<comment type="caution">
    <text evidence="6">The sequence shown here is derived from an EMBL/GenBank/DDBJ whole genome shotgun (WGS) entry which is preliminary data.</text>
</comment>
<evidence type="ECO:0000256" key="2">
    <source>
        <dbReference type="ARBA" id="ARBA00023125"/>
    </source>
</evidence>
<evidence type="ECO:0000256" key="1">
    <source>
        <dbReference type="ARBA" id="ARBA00023015"/>
    </source>
</evidence>
<dbReference type="InterPro" id="IPR036244">
    <property type="entry name" value="TipA-like_antibiotic-bd"/>
</dbReference>
<dbReference type="SMART" id="SM00422">
    <property type="entry name" value="HTH_MERR"/>
    <property type="match status" value="1"/>
</dbReference>
<dbReference type="InterPro" id="IPR012925">
    <property type="entry name" value="TipAS_dom"/>
</dbReference>
<dbReference type="Gene3D" id="1.10.1660.10">
    <property type="match status" value="1"/>
</dbReference>
<dbReference type="EMBL" id="LEPB01000004">
    <property type="protein sequence ID" value="RCA11669.1"/>
    <property type="molecule type" value="Genomic_DNA"/>
</dbReference>
<keyword evidence="4" id="KW-0804">Transcription</keyword>
<dbReference type="PANTHER" id="PTHR30204:SF90">
    <property type="entry name" value="HTH-TYPE TRANSCRIPTIONAL ACTIVATOR MTA"/>
    <property type="match status" value="1"/>
</dbReference>
<evidence type="ECO:0000256" key="3">
    <source>
        <dbReference type="ARBA" id="ARBA00023159"/>
    </source>
</evidence>
<evidence type="ECO:0000313" key="6">
    <source>
        <dbReference type="EMBL" id="RCA11669.1"/>
    </source>
</evidence>
<dbReference type="RefSeq" id="WP_113846227.1">
    <property type="nucleotide sequence ID" value="NZ_LEPB01000004.1"/>
</dbReference>
<dbReference type="SUPFAM" id="SSF89082">
    <property type="entry name" value="Antibiotic binding domain of TipA-like multidrug resistance regulators"/>
    <property type="match status" value="1"/>
</dbReference>
<name>A0A367CGC6_9ENTE</name>
<dbReference type="STRING" id="53345.LIU_12565"/>
<accession>A0A367CGC6</accession>
<organism evidence="6 7">
    <name type="scientific">Enterococcus durans</name>
    <dbReference type="NCBI Taxonomy" id="53345"/>
    <lineage>
        <taxon>Bacteria</taxon>
        <taxon>Bacillati</taxon>
        <taxon>Bacillota</taxon>
        <taxon>Bacilli</taxon>
        <taxon>Lactobacillales</taxon>
        <taxon>Enterococcaceae</taxon>
        <taxon>Enterococcus</taxon>
    </lineage>
</organism>
<dbReference type="Gene3D" id="1.10.490.50">
    <property type="entry name" value="Antibiotic binding domain of TipA-like multidrug resistance regulators"/>
    <property type="match status" value="1"/>
</dbReference>
<dbReference type="InterPro" id="IPR009061">
    <property type="entry name" value="DNA-bd_dom_put_sf"/>
</dbReference>
<dbReference type="CDD" id="cd01106">
    <property type="entry name" value="HTH_TipAL-Mta"/>
    <property type="match status" value="1"/>
</dbReference>
<dbReference type="GO" id="GO:0003677">
    <property type="term" value="F:DNA binding"/>
    <property type="evidence" value="ECO:0007669"/>
    <property type="project" value="UniProtKB-KW"/>
</dbReference>
<keyword evidence="1" id="KW-0805">Transcription regulation</keyword>
<dbReference type="SUPFAM" id="SSF46955">
    <property type="entry name" value="Putative DNA-binding domain"/>
    <property type="match status" value="1"/>
</dbReference>
<evidence type="ECO:0000313" key="7">
    <source>
        <dbReference type="Proteomes" id="UP000252797"/>
    </source>
</evidence>
<reference evidence="6 7" key="1">
    <citation type="submission" date="2015-06" db="EMBL/GenBank/DDBJ databases">
        <title>The Genome Sequence of Enterococcus durans 4EA1.</title>
        <authorList>
            <consortium name="The Broad Institute Genomics Platform"/>
            <consortium name="The Broad Institute Genome Sequencing Center for Infectious Disease"/>
            <person name="Earl A.M."/>
            <person name="Van Tyne D."/>
            <person name="Lebreton F."/>
            <person name="Saavedra J.T."/>
            <person name="Gilmore M.S."/>
            <person name="Manson Mcguire A."/>
            <person name="Clock S."/>
            <person name="Crupain M."/>
            <person name="Rangan U."/>
            <person name="Young S."/>
            <person name="Abouelleil A."/>
            <person name="Cao P."/>
            <person name="Chapman S.B."/>
            <person name="Griggs A."/>
            <person name="Priest M."/>
            <person name="Shea T."/>
            <person name="Wortman J."/>
            <person name="Nusbaum C."/>
            <person name="Birren B."/>
        </authorList>
    </citation>
    <scope>NUCLEOTIDE SEQUENCE [LARGE SCALE GENOMIC DNA]</scope>
    <source>
        <strain evidence="6 7">4EA1</strain>
    </source>
</reference>
<evidence type="ECO:0000259" key="5">
    <source>
        <dbReference type="PROSITE" id="PS50937"/>
    </source>
</evidence>